<dbReference type="AlphaFoldDB" id="A0A1D9Q8T0"/>
<dbReference type="OMA" id="LMVESYE"/>
<reference evidence="2" key="1">
    <citation type="journal article" date="2017" name="Genome Biol. Evol.">
        <title>The complete genome sequence of the phytopathogenic fungus Sclerotinia sclerotiorum reveals insights into the genome architecture of broad host range pathogens.</title>
        <authorList>
            <person name="Derbyshire M."/>
            <person name="Denton-Giles M."/>
            <person name="Hegedus D."/>
            <person name="Seifbarghy S."/>
            <person name="Rollins J."/>
            <person name="van Kan J."/>
            <person name="Seidl M.F."/>
            <person name="Faino L."/>
            <person name="Mbengue M."/>
            <person name="Navaud O."/>
            <person name="Raffaele S."/>
            <person name="Hammond-Kosack K."/>
            <person name="Heard S."/>
            <person name="Oliver R."/>
        </authorList>
    </citation>
    <scope>NUCLEOTIDE SEQUENCE [LARGE SCALE GENOMIC DNA]</scope>
    <source>
        <strain evidence="2">ATCC 18683 / 1980 / Ss-1</strain>
    </source>
</reference>
<dbReference type="VEuPathDB" id="FungiDB:sscle_07g060590"/>
<dbReference type="Proteomes" id="UP000177798">
    <property type="component" value="Chromosome 7"/>
</dbReference>
<dbReference type="KEGG" id="ssl:SS1G_11524"/>
<dbReference type="EMBL" id="CP017820">
    <property type="protein sequence ID" value="APA11289.1"/>
    <property type="molecule type" value="Genomic_DNA"/>
</dbReference>
<dbReference type="RefSeq" id="XP_001587531.1">
    <property type="nucleotide sequence ID" value="XM_001587481.1"/>
</dbReference>
<dbReference type="OrthoDB" id="5237031at2759"/>
<sequence length="195" mass="21971">MSNTMRIGDLLLESPPPASYARLGSGPSLSRKSWTDNYLPITNPNIYVPTLDGVHSFLALDQYTPNSNSIYTTDASDIDRLDRSAYRLNYLDRIDIQSEGDVDRDFYQNFALPVSLAWQKNGQFLQRSLSGPPGPTHTDKTVDHLYSWQVGGVAENERCQVIGEMKQYDVIIVNEWTGAAEKKDITKRLGREIRG</sequence>
<protein>
    <submittedName>
        <fullName evidence="1">Uncharacterized protein</fullName>
    </submittedName>
</protein>
<evidence type="ECO:0000313" key="1">
    <source>
        <dbReference type="EMBL" id="APA11289.1"/>
    </source>
</evidence>
<name>A0A1D9Q8T0_SCLS1</name>
<proteinExistence type="predicted"/>
<accession>A0A1D9Q8T0</accession>
<gene>
    <name evidence="1" type="ORF">sscle_07g060590</name>
</gene>
<evidence type="ECO:0000313" key="2">
    <source>
        <dbReference type="Proteomes" id="UP000177798"/>
    </source>
</evidence>
<organism evidence="1 2">
    <name type="scientific">Sclerotinia sclerotiorum (strain ATCC 18683 / 1980 / Ss-1)</name>
    <name type="common">White mold</name>
    <name type="synonym">Whetzelinia sclerotiorum</name>
    <dbReference type="NCBI Taxonomy" id="665079"/>
    <lineage>
        <taxon>Eukaryota</taxon>
        <taxon>Fungi</taxon>
        <taxon>Dikarya</taxon>
        <taxon>Ascomycota</taxon>
        <taxon>Pezizomycotina</taxon>
        <taxon>Leotiomycetes</taxon>
        <taxon>Helotiales</taxon>
        <taxon>Sclerotiniaceae</taxon>
        <taxon>Sclerotinia</taxon>
    </lineage>
</organism>